<evidence type="ECO:0000313" key="3">
    <source>
        <dbReference type="Proteomes" id="UP000070352"/>
    </source>
</evidence>
<dbReference type="Proteomes" id="UP000070352">
    <property type="component" value="Unassembled WGS sequence"/>
</dbReference>
<sequence length="87" mass="10889">MRKFEFHLQKILDMKEKKREQEEWNYTKILHHLLEEKDRLTELMNQKNKLQEEIILHQRQGILINQIHQSQDYLSYLEVLIEQKNKM</sequence>
<dbReference type="EMBL" id="LSKU01000001">
    <property type="protein sequence ID" value="KXG43387.1"/>
    <property type="molecule type" value="Genomic_DNA"/>
</dbReference>
<organism evidence="2 3">
    <name type="scientific">Tepidibacillus decaturensis</name>
    <dbReference type="NCBI Taxonomy" id="1413211"/>
    <lineage>
        <taxon>Bacteria</taxon>
        <taxon>Bacillati</taxon>
        <taxon>Bacillota</taxon>
        <taxon>Bacilli</taxon>
        <taxon>Bacillales</taxon>
        <taxon>Bacillaceae</taxon>
        <taxon>Tepidibacillus</taxon>
    </lineage>
</organism>
<gene>
    <name evidence="2" type="ORF">U473_04685</name>
</gene>
<evidence type="ECO:0000313" key="2">
    <source>
        <dbReference type="EMBL" id="KXG43387.1"/>
    </source>
</evidence>
<dbReference type="InterPro" id="IPR053716">
    <property type="entry name" value="Flag_assembly_chemotaxis_eff"/>
</dbReference>
<comment type="caution">
    <text evidence="2">The sequence shown here is derived from an EMBL/GenBank/DDBJ whole genome shotgun (WGS) entry which is preliminary data.</text>
</comment>
<keyword evidence="1" id="KW-0175">Coiled coil</keyword>
<reference evidence="2 3" key="1">
    <citation type="submission" date="2016-02" db="EMBL/GenBank/DDBJ databases">
        <title>Draft Genome for Tepidibacillus decaturensis nov. sp. Strain Z9, an Anaerobic, Moderately Thermophilic and Heterotrophic Bacterium from Deep Subsurface of the Illinois Basin, USA.</title>
        <authorList>
            <person name="Dong Y."/>
            <person name="Chang J.Y."/>
            <person name="Sanford R."/>
            <person name="Fouke B.W."/>
        </authorList>
    </citation>
    <scope>NUCLEOTIDE SEQUENCE [LARGE SCALE GENOMIC DNA]</scope>
    <source>
        <strain evidence="2 3">Z9</strain>
    </source>
</reference>
<accession>A0A135L3B7</accession>
<evidence type="ECO:0000256" key="1">
    <source>
        <dbReference type="SAM" id="Coils"/>
    </source>
</evidence>
<feature type="coiled-coil region" evidence="1">
    <location>
        <begin position="30"/>
        <end position="60"/>
    </location>
</feature>
<protein>
    <submittedName>
        <fullName evidence="2">Uncharacterized protein</fullName>
    </submittedName>
</protein>
<dbReference type="OrthoDB" id="2968361at2"/>
<proteinExistence type="predicted"/>
<dbReference type="STRING" id="1413211.U473_04685"/>
<dbReference type="AlphaFoldDB" id="A0A135L3B7"/>
<name>A0A135L3B7_9BACI</name>
<keyword evidence="3" id="KW-1185">Reference proteome</keyword>
<dbReference type="Gene3D" id="1.10.287.1700">
    <property type="match status" value="1"/>
</dbReference>
<dbReference type="RefSeq" id="WP_068723828.1">
    <property type="nucleotide sequence ID" value="NZ_LSKU01000001.1"/>
</dbReference>